<evidence type="ECO:0000313" key="4">
    <source>
        <dbReference type="Proteomes" id="UP000065473"/>
    </source>
</evidence>
<dbReference type="EMBL" id="CP013695">
    <property type="protein sequence ID" value="ALU32644.1"/>
    <property type="molecule type" value="Genomic_DNA"/>
</dbReference>
<dbReference type="AlphaFoldDB" id="A0A0U3H4P9"/>
<gene>
    <name evidence="1" type="ORF">ATY89_08105</name>
    <name evidence="2" type="ORF">ATZ20_11125</name>
</gene>
<organism evidence="1 4">
    <name type="scientific">Sulfolobus acidocaldarius</name>
    <dbReference type="NCBI Taxonomy" id="2285"/>
    <lineage>
        <taxon>Archaea</taxon>
        <taxon>Thermoproteota</taxon>
        <taxon>Thermoprotei</taxon>
        <taxon>Sulfolobales</taxon>
        <taxon>Sulfolobaceae</taxon>
        <taxon>Sulfolobus</taxon>
    </lineage>
</organism>
<sequence length="126" mass="14622">MESSGMRVVNFEIFSVFLLLCLEADIEVEAENQQGVVTRRLSDTVRTDLEPGDMEILKAIKEGYVRIKDITRKIGRPVSTTWRRVNRLVKERYLEKDGEMFRLTTKGEILVQISDVSREVVFKKVE</sequence>
<dbReference type="InterPro" id="IPR036388">
    <property type="entry name" value="WH-like_DNA-bd_sf"/>
</dbReference>
<protein>
    <submittedName>
        <fullName evidence="1">Uncharacterized protein</fullName>
    </submittedName>
</protein>
<reference evidence="3 4" key="1">
    <citation type="submission" date="2015-12" db="EMBL/GenBank/DDBJ databases">
        <title>A stable core within a dynamic pangenome in Sulfolobus acidocaldarius.</title>
        <authorList>
            <person name="Anderson R."/>
            <person name="Kouris A."/>
            <person name="Seward C."/>
            <person name="Campbell K."/>
            <person name="Whitaker R."/>
        </authorList>
    </citation>
    <scope>NUCLEOTIDE SEQUENCE [LARGE SCALE GENOMIC DNA]</scope>
    <source>
        <strain evidence="1 4">GG12-C01-09</strain>
        <strain evidence="2 3">NG05B_CO5_07</strain>
    </source>
</reference>
<dbReference type="RefSeq" id="WP_011278796.1">
    <property type="nucleotide sequence ID" value="NZ_BHWZ01000006.1"/>
</dbReference>
<dbReference type="Proteomes" id="UP000065473">
    <property type="component" value="Chromosome"/>
</dbReference>
<dbReference type="Pfam" id="PF13412">
    <property type="entry name" value="HTH_24"/>
    <property type="match status" value="1"/>
</dbReference>
<dbReference type="SUPFAM" id="SSF46785">
    <property type="entry name" value="Winged helix' DNA-binding domain"/>
    <property type="match status" value="1"/>
</dbReference>
<name>A0A0U3H4P9_9CREN</name>
<dbReference type="GeneID" id="14552511"/>
<dbReference type="InterPro" id="IPR036390">
    <property type="entry name" value="WH_DNA-bd_sf"/>
</dbReference>
<proteinExistence type="predicted"/>
<evidence type="ECO:0000313" key="1">
    <source>
        <dbReference type="EMBL" id="ALU29903.1"/>
    </source>
</evidence>
<dbReference type="Gene3D" id="1.10.10.10">
    <property type="entry name" value="Winged helix-like DNA-binding domain superfamily/Winged helix DNA-binding domain"/>
    <property type="match status" value="1"/>
</dbReference>
<dbReference type="Proteomes" id="UP000060043">
    <property type="component" value="Chromosome"/>
</dbReference>
<accession>A0A0U3H4P9</accession>
<evidence type="ECO:0000313" key="3">
    <source>
        <dbReference type="Proteomes" id="UP000060043"/>
    </source>
</evidence>
<dbReference type="OrthoDB" id="97174at2157"/>
<dbReference type="EMBL" id="CP013694">
    <property type="protein sequence ID" value="ALU29903.1"/>
    <property type="molecule type" value="Genomic_DNA"/>
</dbReference>
<evidence type="ECO:0000313" key="2">
    <source>
        <dbReference type="EMBL" id="ALU32644.1"/>
    </source>
</evidence>